<dbReference type="Gene3D" id="1.10.287.380">
    <property type="entry name" value="Valyl-tRNA synthetase, C-terminal domain"/>
    <property type="match status" value="1"/>
</dbReference>
<dbReference type="InterPro" id="IPR002300">
    <property type="entry name" value="aa-tRNA-synth_Ia"/>
</dbReference>
<dbReference type="FunFam" id="3.90.740.10:FF:000008">
    <property type="entry name" value="Valine--tRNA ligase, mitochondrial"/>
    <property type="match status" value="1"/>
</dbReference>
<evidence type="ECO:0000256" key="8">
    <source>
        <dbReference type="ARBA" id="ARBA00023146"/>
    </source>
</evidence>
<dbReference type="PRINTS" id="PR00986">
    <property type="entry name" value="TRNASYNTHVAL"/>
</dbReference>
<dbReference type="InterPro" id="IPR019499">
    <property type="entry name" value="Val-tRNA_synth_tRNA-bd"/>
</dbReference>
<dbReference type="Pfam" id="PF08264">
    <property type="entry name" value="Anticodon_1"/>
    <property type="match status" value="1"/>
</dbReference>
<dbReference type="SUPFAM" id="SSF50677">
    <property type="entry name" value="ValRS/IleRS/LeuRS editing domain"/>
    <property type="match status" value="1"/>
</dbReference>
<dbReference type="AlphaFoldDB" id="A0A1F5FHW0"/>
<dbReference type="FunFam" id="3.40.50.620:FF:000032">
    <property type="entry name" value="Valine--tRNA ligase"/>
    <property type="match status" value="1"/>
</dbReference>
<evidence type="ECO:0000259" key="12">
    <source>
        <dbReference type="Pfam" id="PF08264"/>
    </source>
</evidence>
<evidence type="ECO:0000259" key="13">
    <source>
        <dbReference type="Pfam" id="PF10458"/>
    </source>
</evidence>
<comment type="catalytic activity">
    <reaction evidence="9 10">
        <text>tRNA(Val) + L-valine + ATP = L-valyl-tRNA(Val) + AMP + diphosphate</text>
        <dbReference type="Rhea" id="RHEA:10704"/>
        <dbReference type="Rhea" id="RHEA-COMP:9672"/>
        <dbReference type="Rhea" id="RHEA-COMP:9708"/>
        <dbReference type="ChEBI" id="CHEBI:30616"/>
        <dbReference type="ChEBI" id="CHEBI:33019"/>
        <dbReference type="ChEBI" id="CHEBI:57762"/>
        <dbReference type="ChEBI" id="CHEBI:78442"/>
        <dbReference type="ChEBI" id="CHEBI:78537"/>
        <dbReference type="ChEBI" id="CHEBI:456215"/>
        <dbReference type="EC" id="6.1.1.9"/>
    </reaction>
</comment>
<dbReference type="STRING" id="1817816.A2Y64_08450"/>
<sequence>MFTVVIPPPNITGSLHMGHALNNTIQDITIRFKRMQGCKVLWQPGTDHAGIATQNKVEQALAAEGLTRHDLGREKFIARCWAWREQYGREIVEQLRILGCSCDWERERFTMDEGLSRAVRTAFKAYYDAGMIYRGARMVNWCTRCHTSISDLEVEYEDQSSHLWYVRYPLADGSGDLVVATTRPETMLGDTAVAVHPEDERYRAFIGREVDLPLTGRRIPVIADERVDPAFGTGAVKVTPAHDPNDHEMAGRHGLKSLVVIDFEGRMTAEAGAGYAGLGIEECRKKVVADLDKLGLVEKIEDYSHSVGTCYRCHETIEPLVSEQWWMDMSPLKDAAIRVVERGEVKFIPERWTKVYLDWMENLRDWNIGRQLWWGHRMPLWRCDACGEIVVETQTPERCPKCGGALRQEEDVLDTWFSSALWPLSTLGWPDDEEQLAKLYPTAVLSTAPDIIYLWVARMIMSGMHFRGEKPFSHVYLHATILAQDGRRMSKSLGTGVDPREVTAEYGTDALRFTLVILTGQGQSVRLWEDRFTVGRNFANKVWNAARFLALNLTGSRLAEAAPLTAAELPDDRYLTLEDRWIISRLGRIAGEVTDALEAYRFNEAAHLAYEAFWHDYCDWYLELIKPRLYGDDPKAKGVALAVALHGMRLLLKLLHPIMPFITEELFHRLFPNAPADLMVSPWEDHEDWPGYAGDEAHVERLQKLIDTVRNIRGEMGVPPGAKVRLLVKTTDGDLAALVKAQAGFFANLAGVEEIETGPEVVKPKGAAVGVAGDVELYVPLAGVVDFSAELERLFRDLDKVCERLGKVEKKLDDAQFRSKAPVEVVKGEEEKRDRMAAEIKAMDNHSVQVEDLLYLSFREGGVMSFNFRNLDDLTRQKMLEEVELDIERGCLYISPRLIAGVEEKYKNLLVDAVKYNDEEWLAEQIEKMGLLKTREMYTRSGITRERAVPINAHLVLAEGEFNRFYVRAICKRVLEQGLNVVIVYRGKIVSNPRPDSESKIGSTIDAKSLLGDLRDHPGVDTALGLPPGPNSGLTVALPA</sequence>
<feature type="short sequence motif" description="'HIGH' region" evidence="10">
    <location>
        <begin position="9"/>
        <end position="19"/>
    </location>
</feature>
<name>A0A1F5FHW0_9BACT</name>
<dbReference type="HAMAP" id="MF_02004">
    <property type="entry name" value="Val_tRNA_synth_type1"/>
    <property type="match status" value="1"/>
</dbReference>
<keyword evidence="10" id="KW-0175">Coiled coil</keyword>
<dbReference type="NCBIfam" id="NF004349">
    <property type="entry name" value="PRK05729.1"/>
    <property type="match status" value="1"/>
</dbReference>
<keyword evidence="8 10" id="KW-0030">Aminoacyl-tRNA synthetase</keyword>
<dbReference type="GO" id="GO:0006438">
    <property type="term" value="P:valyl-tRNA aminoacylation"/>
    <property type="evidence" value="ECO:0007669"/>
    <property type="project" value="UniProtKB-UniRule"/>
</dbReference>
<evidence type="ECO:0000256" key="2">
    <source>
        <dbReference type="ARBA" id="ARBA00011245"/>
    </source>
</evidence>
<dbReference type="CDD" id="cd00817">
    <property type="entry name" value="ValRS_core"/>
    <property type="match status" value="1"/>
</dbReference>
<dbReference type="InterPro" id="IPR037118">
    <property type="entry name" value="Val-tRNA_synth_C_sf"/>
</dbReference>
<gene>
    <name evidence="10" type="primary">valS</name>
    <name evidence="14" type="ORF">A2Y64_08450</name>
</gene>
<evidence type="ECO:0000256" key="5">
    <source>
        <dbReference type="ARBA" id="ARBA00022741"/>
    </source>
</evidence>
<dbReference type="InterPro" id="IPR009080">
    <property type="entry name" value="tRNAsynth_Ia_anticodon-bd"/>
</dbReference>
<feature type="domain" description="Valyl-tRNA synthetase tRNA-binding arm" evidence="13">
    <location>
        <begin position="786"/>
        <end position="837"/>
    </location>
</feature>
<comment type="caution">
    <text evidence="10">Lacks conserved residue(s) required for the propagation of feature annotation.</text>
</comment>
<protein>
    <recommendedName>
        <fullName evidence="10">Valine--tRNA ligase</fullName>
        <ecNumber evidence="10">6.1.1.9</ecNumber>
    </recommendedName>
    <alternativeName>
        <fullName evidence="10">Valyl-tRNA synthetase</fullName>
        <shortName evidence="10">ValRS</shortName>
    </alternativeName>
</protein>
<dbReference type="SUPFAM" id="SSF52374">
    <property type="entry name" value="Nucleotidylyl transferase"/>
    <property type="match status" value="1"/>
</dbReference>
<keyword evidence="3 10" id="KW-0963">Cytoplasm</keyword>
<keyword evidence="7 10" id="KW-0648">Protein biosynthesis</keyword>
<dbReference type="SUPFAM" id="SSF46589">
    <property type="entry name" value="tRNA-binding arm"/>
    <property type="match status" value="1"/>
</dbReference>
<accession>A0A1F5FHW0</accession>
<reference evidence="14 15" key="1">
    <citation type="journal article" date="2016" name="Nat. Commun.">
        <title>Thousands of microbial genomes shed light on interconnected biogeochemical processes in an aquifer system.</title>
        <authorList>
            <person name="Anantharaman K."/>
            <person name="Brown C.T."/>
            <person name="Hug L.A."/>
            <person name="Sharon I."/>
            <person name="Castelle C.J."/>
            <person name="Probst A.J."/>
            <person name="Thomas B.C."/>
            <person name="Singh A."/>
            <person name="Wilkins M.J."/>
            <person name="Karaoz U."/>
            <person name="Brodie E.L."/>
            <person name="Williams K.H."/>
            <person name="Hubbard S.S."/>
            <person name="Banfield J.F."/>
        </authorList>
    </citation>
    <scope>NUCLEOTIDE SEQUENCE [LARGE SCALE GENOMIC DNA]</scope>
</reference>
<dbReference type="GO" id="GO:0005524">
    <property type="term" value="F:ATP binding"/>
    <property type="evidence" value="ECO:0007669"/>
    <property type="project" value="UniProtKB-UniRule"/>
</dbReference>
<comment type="domain">
    <text evidence="10">The C-terminal coiled-coil domain is crucial for aminoacylation activity.</text>
</comment>
<dbReference type="InterPro" id="IPR033705">
    <property type="entry name" value="Anticodon_Ia_Val"/>
</dbReference>
<evidence type="ECO:0000313" key="15">
    <source>
        <dbReference type="Proteomes" id="UP000177187"/>
    </source>
</evidence>
<dbReference type="PANTHER" id="PTHR11946:SF93">
    <property type="entry name" value="VALINE--TRNA LIGASE, CHLOROPLASTIC_MITOCHONDRIAL 2"/>
    <property type="match status" value="1"/>
</dbReference>
<evidence type="ECO:0000259" key="11">
    <source>
        <dbReference type="Pfam" id="PF00133"/>
    </source>
</evidence>
<evidence type="ECO:0000256" key="10">
    <source>
        <dbReference type="HAMAP-Rule" id="MF_02004"/>
    </source>
</evidence>
<dbReference type="NCBIfam" id="TIGR00422">
    <property type="entry name" value="valS"/>
    <property type="match status" value="1"/>
</dbReference>
<organism evidence="14 15">
    <name type="scientific">Candidatus Coatesbacteria bacterium RBG_13_66_14</name>
    <dbReference type="NCBI Taxonomy" id="1817816"/>
    <lineage>
        <taxon>Bacteria</taxon>
        <taxon>Candidatus Coatesiibacteriota</taxon>
    </lineage>
</organism>
<comment type="subcellular location">
    <subcellularLocation>
        <location evidence="1 10">Cytoplasm</location>
    </subcellularLocation>
</comment>
<dbReference type="Gene3D" id="3.40.50.620">
    <property type="entry name" value="HUPs"/>
    <property type="match status" value="2"/>
</dbReference>
<keyword evidence="6 10" id="KW-0067">ATP-binding</keyword>
<dbReference type="Gene3D" id="3.90.740.10">
    <property type="entry name" value="Valyl/Leucyl/Isoleucyl-tRNA synthetase, editing domain"/>
    <property type="match status" value="2"/>
</dbReference>
<dbReference type="GO" id="GO:0004832">
    <property type="term" value="F:valine-tRNA ligase activity"/>
    <property type="evidence" value="ECO:0007669"/>
    <property type="project" value="UniProtKB-UniRule"/>
</dbReference>
<dbReference type="Pfam" id="PF00133">
    <property type="entry name" value="tRNA-synt_1"/>
    <property type="match status" value="1"/>
</dbReference>
<dbReference type="InterPro" id="IPR009008">
    <property type="entry name" value="Val/Leu/Ile-tRNA-synth_edit"/>
</dbReference>
<proteinExistence type="inferred from homology"/>
<comment type="subunit">
    <text evidence="2 10">Monomer.</text>
</comment>
<dbReference type="InterPro" id="IPR013155">
    <property type="entry name" value="M/V/L/I-tRNA-synth_anticd-bd"/>
</dbReference>
<evidence type="ECO:0000256" key="4">
    <source>
        <dbReference type="ARBA" id="ARBA00022598"/>
    </source>
</evidence>
<dbReference type="PANTHER" id="PTHR11946">
    <property type="entry name" value="VALYL-TRNA SYNTHETASES"/>
    <property type="match status" value="1"/>
</dbReference>
<evidence type="ECO:0000256" key="9">
    <source>
        <dbReference type="ARBA" id="ARBA00047552"/>
    </source>
</evidence>
<dbReference type="InterPro" id="IPR014729">
    <property type="entry name" value="Rossmann-like_a/b/a_fold"/>
</dbReference>
<dbReference type="InterPro" id="IPR001412">
    <property type="entry name" value="aa-tRNA-synth_I_CS"/>
</dbReference>
<dbReference type="Gene3D" id="1.10.730.10">
    <property type="entry name" value="Isoleucyl-tRNA Synthetase, Domain 1"/>
    <property type="match status" value="1"/>
</dbReference>
<comment type="function">
    <text evidence="10">Catalyzes the attachment of valine to tRNA(Val). As ValRS can inadvertently accommodate and process structurally similar amino acids such as threonine, to avoid such errors, it has a 'posttransfer' editing activity that hydrolyzes mischarged Thr-tRNA(Val) in a tRNA-dependent manner.</text>
</comment>
<dbReference type="SUPFAM" id="SSF47323">
    <property type="entry name" value="Anticodon-binding domain of a subclass of class I aminoacyl-tRNA synthetases"/>
    <property type="match status" value="1"/>
</dbReference>
<dbReference type="Proteomes" id="UP000177187">
    <property type="component" value="Unassembled WGS sequence"/>
</dbReference>
<dbReference type="PROSITE" id="PS00178">
    <property type="entry name" value="AA_TRNA_LIGASE_I"/>
    <property type="match status" value="1"/>
</dbReference>
<dbReference type="Pfam" id="PF10458">
    <property type="entry name" value="Val_tRNA-synt_C"/>
    <property type="match status" value="1"/>
</dbReference>
<evidence type="ECO:0000256" key="1">
    <source>
        <dbReference type="ARBA" id="ARBA00004496"/>
    </source>
</evidence>
<comment type="caution">
    <text evidence="14">The sequence shown here is derived from an EMBL/GenBank/DDBJ whole genome shotgun (WGS) entry which is preliminary data.</text>
</comment>
<dbReference type="EC" id="6.1.1.9" evidence="10"/>
<dbReference type="EMBL" id="MFAF01000015">
    <property type="protein sequence ID" value="OGD79157.1"/>
    <property type="molecule type" value="Genomic_DNA"/>
</dbReference>
<comment type="domain">
    <text evidence="10">ValRS has two distinct active sites: one for aminoacylation and one for editing. The misactivated threonine is translocated from the active site to the editing site.</text>
</comment>
<dbReference type="InterPro" id="IPR010978">
    <property type="entry name" value="tRNA-bd_arm"/>
</dbReference>
<keyword evidence="5 10" id="KW-0547">Nucleotide-binding</keyword>
<dbReference type="GO" id="GO:0005829">
    <property type="term" value="C:cytosol"/>
    <property type="evidence" value="ECO:0007669"/>
    <property type="project" value="TreeGrafter"/>
</dbReference>
<dbReference type="GO" id="GO:0002161">
    <property type="term" value="F:aminoacyl-tRNA deacylase activity"/>
    <property type="evidence" value="ECO:0007669"/>
    <property type="project" value="InterPro"/>
</dbReference>
<evidence type="ECO:0000256" key="6">
    <source>
        <dbReference type="ARBA" id="ARBA00022840"/>
    </source>
</evidence>
<comment type="similarity">
    <text evidence="10">Belongs to the class-I aminoacyl-tRNA synthetase family. ValS type 1 subfamily.</text>
</comment>
<feature type="binding site" evidence="10">
    <location>
        <position position="491"/>
    </location>
    <ligand>
        <name>ATP</name>
        <dbReference type="ChEBI" id="CHEBI:30616"/>
    </ligand>
</feature>
<feature type="domain" description="Methionyl/Valyl/Leucyl/Isoleucyl-tRNA synthetase anticodon-binding" evidence="12">
    <location>
        <begin position="579"/>
        <end position="726"/>
    </location>
</feature>
<dbReference type="InterPro" id="IPR002303">
    <property type="entry name" value="Valyl-tRNA_ligase"/>
</dbReference>
<evidence type="ECO:0000256" key="7">
    <source>
        <dbReference type="ARBA" id="ARBA00022917"/>
    </source>
</evidence>
<evidence type="ECO:0000313" key="14">
    <source>
        <dbReference type="EMBL" id="OGD79157.1"/>
    </source>
</evidence>
<evidence type="ECO:0000256" key="3">
    <source>
        <dbReference type="ARBA" id="ARBA00022490"/>
    </source>
</evidence>
<keyword evidence="4 10" id="KW-0436">Ligase</keyword>
<feature type="domain" description="Aminoacyl-tRNA synthetase class Ia" evidence="11">
    <location>
        <begin position="2"/>
        <end position="526"/>
    </location>
</feature>
<dbReference type="CDD" id="cd07962">
    <property type="entry name" value="Anticodon_Ia_Val"/>
    <property type="match status" value="1"/>
</dbReference>